<dbReference type="Pfam" id="PF14255">
    <property type="entry name" value="Zn_ribbon_21"/>
    <property type="match status" value="1"/>
</dbReference>
<dbReference type="AlphaFoldDB" id="A0A1G9DMA7"/>
<sequence length="65" mass="7050">MEPLQEYTENCPYCGEPITLLVDLSAGDQAYIEDCQVCCRPITVSVELQADGTAAVSLRHEDSAS</sequence>
<evidence type="ECO:0000313" key="1">
    <source>
        <dbReference type="EMBL" id="SDK65026.1"/>
    </source>
</evidence>
<organism evidence="1 2">
    <name type="scientific">Microbulbifer yueqingensis</name>
    <dbReference type="NCBI Taxonomy" id="658219"/>
    <lineage>
        <taxon>Bacteria</taxon>
        <taxon>Pseudomonadati</taxon>
        <taxon>Pseudomonadota</taxon>
        <taxon>Gammaproteobacteria</taxon>
        <taxon>Cellvibrionales</taxon>
        <taxon>Microbulbiferaceae</taxon>
        <taxon>Microbulbifer</taxon>
    </lineage>
</organism>
<proteinExistence type="predicted"/>
<dbReference type="Proteomes" id="UP000199305">
    <property type="component" value="Unassembled WGS sequence"/>
</dbReference>
<dbReference type="OrthoDB" id="9814566at2"/>
<dbReference type="InterPro" id="IPR017143">
    <property type="entry name" value="UCP037225"/>
</dbReference>
<accession>A0A1G9DMA7</accession>
<protein>
    <submittedName>
        <fullName evidence="1">Cysteine-rich CPXCG</fullName>
    </submittedName>
</protein>
<keyword evidence="2" id="KW-1185">Reference proteome</keyword>
<reference evidence="2" key="1">
    <citation type="submission" date="2016-10" db="EMBL/GenBank/DDBJ databases">
        <authorList>
            <person name="Varghese N."/>
            <person name="Submissions S."/>
        </authorList>
    </citation>
    <scope>NUCLEOTIDE SEQUENCE [LARGE SCALE GENOMIC DNA]</scope>
    <source>
        <strain evidence="2">CGMCC 1.10658</strain>
    </source>
</reference>
<dbReference type="STRING" id="658219.SAMN05216212_2871"/>
<dbReference type="PIRSF" id="PIRSF037225">
    <property type="entry name" value="UCP037225"/>
    <property type="match status" value="1"/>
</dbReference>
<dbReference type="RefSeq" id="WP_091515749.1">
    <property type="nucleotide sequence ID" value="NZ_FNFH01000006.1"/>
</dbReference>
<dbReference type="InterPro" id="IPR025990">
    <property type="entry name" value="zinc_ribbon_bacterial"/>
</dbReference>
<gene>
    <name evidence="1" type="ORF">SAMN05216212_2871</name>
</gene>
<evidence type="ECO:0000313" key="2">
    <source>
        <dbReference type="Proteomes" id="UP000199305"/>
    </source>
</evidence>
<name>A0A1G9DMA7_9GAMM</name>
<dbReference type="EMBL" id="FNFH01000006">
    <property type="protein sequence ID" value="SDK65026.1"/>
    <property type="molecule type" value="Genomic_DNA"/>
</dbReference>